<dbReference type="RefSeq" id="XP_004259270.1">
    <property type="nucleotide sequence ID" value="XM_004259222.1"/>
</dbReference>
<organism evidence="2 3">
    <name type="scientific">Entamoeba invadens IP1</name>
    <dbReference type="NCBI Taxonomy" id="370355"/>
    <lineage>
        <taxon>Eukaryota</taxon>
        <taxon>Amoebozoa</taxon>
        <taxon>Evosea</taxon>
        <taxon>Archamoebae</taxon>
        <taxon>Mastigamoebida</taxon>
        <taxon>Entamoebidae</taxon>
        <taxon>Entamoeba</taxon>
    </lineage>
</organism>
<reference evidence="2 3" key="1">
    <citation type="submission" date="2012-10" db="EMBL/GenBank/DDBJ databases">
        <authorList>
            <person name="Zafar N."/>
            <person name="Inman J."/>
            <person name="Hall N."/>
            <person name="Lorenzi H."/>
            <person name="Caler E."/>
        </authorList>
    </citation>
    <scope>NUCLEOTIDE SEQUENCE [LARGE SCALE GENOMIC DNA]</scope>
    <source>
        <strain evidence="2 3">IP1</strain>
    </source>
</reference>
<dbReference type="EMBL" id="KB206368">
    <property type="protein sequence ID" value="ELP92499.1"/>
    <property type="molecule type" value="Genomic_DNA"/>
</dbReference>
<dbReference type="KEGG" id="eiv:EIN_524370"/>
<feature type="signal peptide" evidence="1">
    <location>
        <begin position="1"/>
        <end position="18"/>
    </location>
</feature>
<accession>A0A0A1UBK9</accession>
<feature type="chain" id="PRO_5001980415" evidence="1">
    <location>
        <begin position="19"/>
        <end position="195"/>
    </location>
</feature>
<evidence type="ECO:0000313" key="2">
    <source>
        <dbReference type="EMBL" id="ELP92499.1"/>
    </source>
</evidence>
<dbReference type="Proteomes" id="UP000014680">
    <property type="component" value="Unassembled WGS sequence"/>
</dbReference>
<keyword evidence="1" id="KW-0732">Signal</keyword>
<proteinExistence type="predicted"/>
<dbReference type="GeneID" id="14891440"/>
<dbReference type="VEuPathDB" id="AmoebaDB:EIN_524370"/>
<name>A0A0A1UBK9_ENTIV</name>
<protein>
    <submittedName>
        <fullName evidence="2">Uncharacterized protein</fullName>
    </submittedName>
</protein>
<sequence>MKSIIFLSLLYFSCVCVSKKYISFADADGTQTVLRVDSCYYYNTRYYKFGEKDDQVQQFYSTKNDCGNWEETNEFDASVLTIIDKLPDFSAAEYSYSDAYNCELMQDDAKPMERIYPIGCFKYTNDTSMKLEVNEKSITFNEYSKLNCEGDIKKSDVKENKKCLELVKGRFYIYSDGTKSQIIILMAVVMLLFFI</sequence>
<evidence type="ECO:0000256" key="1">
    <source>
        <dbReference type="SAM" id="SignalP"/>
    </source>
</evidence>
<keyword evidence="3" id="KW-1185">Reference proteome</keyword>
<dbReference type="AlphaFoldDB" id="A0A0A1UBK9"/>
<gene>
    <name evidence="2" type="ORF">EIN_524370</name>
</gene>
<evidence type="ECO:0000313" key="3">
    <source>
        <dbReference type="Proteomes" id="UP000014680"/>
    </source>
</evidence>